<dbReference type="AlphaFoldDB" id="A0A510JJN5"/>
<dbReference type="InterPro" id="IPR007554">
    <property type="entry name" value="Glycerophosphate_synth"/>
</dbReference>
<dbReference type="Proteomes" id="UP000321892">
    <property type="component" value="Chromosome"/>
</dbReference>
<dbReference type="OrthoDB" id="9807097at2"/>
<dbReference type="Gene3D" id="3.40.50.12580">
    <property type="match status" value="1"/>
</dbReference>
<evidence type="ECO:0000313" key="2">
    <source>
        <dbReference type="Proteomes" id="UP000321892"/>
    </source>
</evidence>
<accession>A0A510JJN5</accession>
<protein>
    <submittedName>
        <fullName evidence="1">CDP-glycerol:poly (Glycerophosphate) glycerophosphotransferase</fullName>
    </submittedName>
</protein>
<dbReference type="KEGG" id="lhf:JCM16775_2107"/>
<dbReference type="SUPFAM" id="SSF53756">
    <property type="entry name" value="UDP-Glycosyltransferase/glycogen phosphorylase"/>
    <property type="match status" value="1"/>
</dbReference>
<proteinExistence type="predicted"/>
<dbReference type="PANTHER" id="PTHR37316">
    <property type="entry name" value="TEICHOIC ACID GLYCEROL-PHOSPHATE PRIMASE"/>
    <property type="match status" value="1"/>
</dbReference>
<dbReference type="GO" id="GO:0016020">
    <property type="term" value="C:membrane"/>
    <property type="evidence" value="ECO:0007669"/>
    <property type="project" value="InterPro"/>
</dbReference>
<dbReference type="InterPro" id="IPR043148">
    <property type="entry name" value="TagF_C"/>
</dbReference>
<name>A0A510JJN5_9FUSO</name>
<evidence type="ECO:0000313" key="1">
    <source>
        <dbReference type="EMBL" id="BBM39396.1"/>
    </source>
</evidence>
<sequence>MDKVKCLINMIIAYLIYPFNKGKFKNRNIWLVGGNAGELFVDNGRAMYEYLRSRQQEEVYWVINRNAKIAKKIPGEKLIKGSVKSYLYFMNAKVALFSHSISADIVPYLFVVPLINKFHKKVFKVFLNHGTVGFKVRQAMNLKTAKVAEALVKSYDLNICDSEFEKKVKTETWWEVPKETAVITGYPRYDKLYNLKITEKQIFFMPTWRNWLKSENSENQKFEETKYFQNIANLITDKKLNNYLEKNDIKLNIYIHQLMQDYLKNFGNIKLGKNIKILPKEVNITEELQKSKLLITDYSSVAYDFYYLNKPIIFFQFDKREYEEKVGSYVDLDKDLFGKQAKTVEKCVEEIIEISENNFHYDKEMKQKSDKLREKFLKYVDKGNCERVYDEILKRIN</sequence>
<dbReference type="RefSeq" id="WP_026746811.1">
    <property type="nucleotide sequence ID" value="NZ_AP019823.1"/>
</dbReference>
<gene>
    <name evidence="1" type="ORF">JCM16775_2107</name>
</gene>
<dbReference type="GO" id="GO:0047355">
    <property type="term" value="F:CDP-glycerol glycerophosphotransferase activity"/>
    <property type="evidence" value="ECO:0007669"/>
    <property type="project" value="InterPro"/>
</dbReference>
<dbReference type="PANTHER" id="PTHR37316:SF3">
    <property type="entry name" value="TEICHOIC ACID GLYCEROL-PHOSPHATE TRANSFERASE"/>
    <property type="match status" value="1"/>
</dbReference>
<keyword evidence="1" id="KW-0808">Transferase</keyword>
<organism evidence="1 2">
    <name type="scientific">Leptotrichia hofstadii</name>
    <dbReference type="NCBI Taxonomy" id="157688"/>
    <lineage>
        <taxon>Bacteria</taxon>
        <taxon>Fusobacteriati</taxon>
        <taxon>Fusobacteriota</taxon>
        <taxon>Fusobacteriia</taxon>
        <taxon>Fusobacteriales</taxon>
        <taxon>Leptotrichiaceae</taxon>
        <taxon>Leptotrichia</taxon>
    </lineage>
</organism>
<dbReference type="Pfam" id="PF04464">
    <property type="entry name" value="Glyphos_transf"/>
    <property type="match status" value="1"/>
</dbReference>
<dbReference type="EMBL" id="AP019823">
    <property type="protein sequence ID" value="BBM39396.1"/>
    <property type="molecule type" value="Genomic_DNA"/>
</dbReference>
<reference evidence="1 2" key="1">
    <citation type="submission" date="2019-07" db="EMBL/GenBank/DDBJ databases">
        <title>Complete Genome Sequence of Leptotrichia hofstadii Strain JCM16775.</title>
        <authorList>
            <person name="Watanabe S."/>
            <person name="Cui L."/>
        </authorList>
    </citation>
    <scope>NUCLEOTIDE SEQUENCE [LARGE SCALE GENOMIC DNA]</scope>
    <source>
        <strain evidence="1 2">JCM16775</strain>
    </source>
</reference>
<keyword evidence="2" id="KW-1185">Reference proteome</keyword>
<dbReference type="InterPro" id="IPR051612">
    <property type="entry name" value="Teichoic_Acid_Biosynth"/>
</dbReference>